<organism evidence="2 3">
    <name type="scientific">Candidatus Woesebacteria bacterium GW2011_GWD1_38_10</name>
    <dbReference type="NCBI Taxonomy" id="1618592"/>
    <lineage>
        <taxon>Bacteria</taxon>
        <taxon>Candidatus Woeseibacteriota</taxon>
    </lineage>
</organism>
<dbReference type="InterPro" id="IPR007813">
    <property type="entry name" value="PilN"/>
</dbReference>
<feature type="transmembrane region" description="Helical" evidence="1">
    <location>
        <begin position="28"/>
        <end position="52"/>
    </location>
</feature>
<dbReference type="EMBL" id="LBTW01000004">
    <property type="protein sequence ID" value="KKQ50567.1"/>
    <property type="molecule type" value="Genomic_DNA"/>
</dbReference>
<dbReference type="Pfam" id="PF05137">
    <property type="entry name" value="PilN"/>
    <property type="match status" value="1"/>
</dbReference>
<evidence type="ECO:0000313" key="2">
    <source>
        <dbReference type="EMBL" id="KKQ50567.1"/>
    </source>
</evidence>
<dbReference type="AlphaFoldDB" id="A0A0G0I7P9"/>
<protein>
    <recommendedName>
        <fullName evidence="4">Fimbrial assembly family protein</fullName>
    </recommendedName>
</protein>
<reference evidence="2 3" key="1">
    <citation type="journal article" date="2015" name="Nature">
        <title>rRNA introns, odd ribosomes, and small enigmatic genomes across a large radiation of phyla.</title>
        <authorList>
            <person name="Brown C.T."/>
            <person name="Hug L.A."/>
            <person name="Thomas B.C."/>
            <person name="Sharon I."/>
            <person name="Castelle C.J."/>
            <person name="Singh A."/>
            <person name="Wilkins M.J."/>
            <person name="Williams K.H."/>
            <person name="Banfield J.F."/>
        </authorList>
    </citation>
    <scope>NUCLEOTIDE SEQUENCE [LARGE SCALE GENOMIC DNA]</scope>
</reference>
<evidence type="ECO:0000313" key="3">
    <source>
        <dbReference type="Proteomes" id="UP000034366"/>
    </source>
</evidence>
<gene>
    <name evidence="2" type="ORF">US67_C0004G0011</name>
</gene>
<comment type="caution">
    <text evidence="2">The sequence shown here is derived from an EMBL/GenBank/DDBJ whole genome shotgun (WGS) entry which is preliminary data.</text>
</comment>
<evidence type="ECO:0008006" key="4">
    <source>
        <dbReference type="Google" id="ProtNLM"/>
    </source>
</evidence>
<evidence type="ECO:0000256" key="1">
    <source>
        <dbReference type="SAM" id="Phobius"/>
    </source>
</evidence>
<keyword evidence="1" id="KW-0812">Transmembrane</keyword>
<proteinExistence type="predicted"/>
<keyword evidence="1" id="KW-0472">Membrane</keyword>
<accession>A0A0G0I7P9</accession>
<name>A0A0G0I7P9_9BACT</name>
<sequence length="186" mass="20941">MPVKKNAKIRQINLVPKEGLSSSTSGRILLWILSTFRMILILTELVVIGAFISRFWLDAKNTDLSEEMRDAKNVIQSLSEFEGDFKDIQNRLVIFDTYKENKGKIYTGIKTLASFKPLGVNFKSLTIDMDTVIITAQSISEVEIQQYLLNLKSSGAFENVVLSNLTLSKENSIIDFSLSANIKNEI</sequence>
<dbReference type="Proteomes" id="UP000034366">
    <property type="component" value="Unassembled WGS sequence"/>
</dbReference>
<keyword evidence="1" id="KW-1133">Transmembrane helix</keyword>